<feature type="region of interest" description="Disordered" evidence="1">
    <location>
        <begin position="424"/>
        <end position="452"/>
    </location>
</feature>
<evidence type="ECO:0000313" key="4">
    <source>
        <dbReference type="Proteomes" id="UP001223743"/>
    </source>
</evidence>
<evidence type="ECO:0000259" key="2">
    <source>
        <dbReference type="Pfam" id="PF01642"/>
    </source>
</evidence>
<comment type="caution">
    <text evidence="3">The sequence shown here is derived from an EMBL/GenBank/DDBJ whole genome shotgun (WGS) entry which is preliminary data.</text>
</comment>
<dbReference type="GO" id="GO:0004494">
    <property type="term" value="F:methylmalonyl-CoA mutase activity"/>
    <property type="evidence" value="ECO:0007669"/>
    <property type="project" value="UniProtKB-EC"/>
</dbReference>
<accession>A0ABU0M3S1</accession>
<feature type="domain" description="Methylmalonyl-CoA mutase alpha/beta chain catalytic" evidence="2">
    <location>
        <begin position="192"/>
        <end position="423"/>
    </location>
</feature>
<dbReference type="InterPro" id="IPR006099">
    <property type="entry name" value="MeMalonylCoA_mutase_a/b_cat"/>
</dbReference>
<keyword evidence="3" id="KW-0413">Isomerase</keyword>
<gene>
    <name evidence="3" type="ORF">QO015_001230</name>
</gene>
<dbReference type="PANTHER" id="PTHR48101">
    <property type="entry name" value="METHYLMALONYL-COA MUTASE, MITOCHONDRIAL-RELATED"/>
    <property type="match status" value="1"/>
</dbReference>
<sequence length="452" mass="46401">MAPHEGDEARAAWLRLVERTLGGRPASSLAARIEPSMLVEPLAPAGRLPPLWSRGGSAWTRLQRLDRDDIASARRGLENGADGIEFVLAGAPTAWRGGIEHAALAPLLGELPIDRLALRFSAGSRLEVAATIDDAIAAARLDPSLMRVSFGLDPIGGAARGGATLAKGQRDALVATVERLAGRGYRGPVLSADARPIHAAGGFASTELAYAAAAYVSLLRALLDGGVVDGVALAAIDVALAADADQFVTMSKLRAMRLLQARILAAAGLPPAALPLHAETAWSMLAAEDEGSNVVRATIAALAAALGGADSIAVLPHRAASAAGDAEAERLALTLQAVLAEEARLHAVDDPGAGSGTVESLTLALAEAAWSLLQEIEGLGGLPAAESSSWLAARIAADREDGRRRLASGEAAIIGVTLHRADGAPLPDPVDEAVGDPFGARRRAAPFERRSS</sequence>
<proteinExistence type="predicted"/>
<dbReference type="EMBL" id="JAUSWJ010000001">
    <property type="protein sequence ID" value="MDQ0515617.1"/>
    <property type="molecule type" value="Genomic_DNA"/>
</dbReference>
<protein>
    <submittedName>
        <fullName evidence="3">Methylmalonyl-CoA mutase</fullName>
        <ecNumber evidence="3">5.4.99.2</ecNumber>
    </submittedName>
</protein>
<dbReference type="Proteomes" id="UP001223743">
    <property type="component" value="Unassembled WGS sequence"/>
</dbReference>
<dbReference type="InterPro" id="IPR016176">
    <property type="entry name" value="Cbl-dep_enz_cat"/>
</dbReference>
<dbReference type="Pfam" id="PF01642">
    <property type="entry name" value="MM_CoA_mutase"/>
    <property type="match status" value="1"/>
</dbReference>
<reference evidence="3 4" key="1">
    <citation type="submission" date="2023-07" db="EMBL/GenBank/DDBJ databases">
        <title>Genomic Encyclopedia of Type Strains, Phase IV (KMG-IV): sequencing the most valuable type-strain genomes for metagenomic binning, comparative biology and taxonomic classification.</title>
        <authorList>
            <person name="Goeker M."/>
        </authorList>
    </citation>
    <scope>NUCLEOTIDE SEQUENCE [LARGE SCALE GENOMIC DNA]</scope>
    <source>
        <strain evidence="3 4">B1-1</strain>
    </source>
</reference>
<organism evidence="3 4">
    <name type="scientific">Kaistia geumhonensis</name>
    <dbReference type="NCBI Taxonomy" id="410839"/>
    <lineage>
        <taxon>Bacteria</taxon>
        <taxon>Pseudomonadati</taxon>
        <taxon>Pseudomonadota</taxon>
        <taxon>Alphaproteobacteria</taxon>
        <taxon>Hyphomicrobiales</taxon>
        <taxon>Kaistiaceae</taxon>
        <taxon>Kaistia</taxon>
    </lineage>
</organism>
<dbReference type="SUPFAM" id="SSF51703">
    <property type="entry name" value="Cobalamin (vitamin B12)-dependent enzymes"/>
    <property type="match status" value="1"/>
</dbReference>
<dbReference type="PANTHER" id="PTHR48101:SF4">
    <property type="entry name" value="METHYLMALONYL-COA MUTASE, MITOCHONDRIAL"/>
    <property type="match status" value="1"/>
</dbReference>
<name>A0ABU0M3S1_9HYPH</name>
<evidence type="ECO:0000256" key="1">
    <source>
        <dbReference type="SAM" id="MobiDB-lite"/>
    </source>
</evidence>
<dbReference type="RefSeq" id="WP_266280779.1">
    <property type="nucleotide sequence ID" value="NZ_JAPKNF010000001.1"/>
</dbReference>
<evidence type="ECO:0000313" key="3">
    <source>
        <dbReference type="EMBL" id="MDQ0515617.1"/>
    </source>
</evidence>
<dbReference type="EC" id="5.4.99.2" evidence="3"/>
<dbReference type="Gene3D" id="3.20.20.240">
    <property type="entry name" value="Methylmalonyl-CoA mutase"/>
    <property type="match status" value="1"/>
</dbReference>
<keyword evidence="4" id="KW-1185">Reference proteome</keyword>